<accession>A0A4Y7R871</accession>
<evidence type="ECO:0000313" key="1">
    <source>
        <dbReference type="EMBL" id="TEB05164.1"/>
    </source>
</evidence>
<name>A0A4Y7R871_COPMI</name>
<organism evidence="1 2">
    <name type="scientific">Coprinellus micaceus</name>
    <name type="common">Glistening ink-cap mushroom</name>
    <name type="synonym">Coprinus micaceus</name>
    <dbReference type="NCBI Taxonomy" id="71717"/>
    <lineage>
        <taxon>Eukaryota</taxon>
        <taxon>Fungi</taxon>
        <taxon>Dikarya</taxon>
        <taxon>Basidiomycota</taxon>
        <taxon>Agaricomycotina</taxon>
        <taxon>Agaricomycetes</taxon>
        <taxon>Agaricomycetidae</taxon>
        <taxon>Agaricales</taxon>
        <taxon>Agaricineae</taxon>
        <taxon>Psathyrellaceae</taxon>
        <taxon>Coprinellus</taxon>
    </lineage>
</organism>
<keyword evidence="2" id="KW-1185">Reference proteome</keyword>
<gene>
    <name evidence="1" type="ORF">FA13DRAFT_1263750</name>
</gene>
<proteinExistence type="predicted"/>
<comment type="caution">
    <text evidence="1">The sequence shown here is derived from an EMBL/GenBank/DDBJ whole genome shotgun (WGS) entry which is preliminary data.</text>
</comment>
<dbReference type="AlphaFoldDB" id="A0A4Y7R871"/>
<dbReference type="Proteomes" id="UP000298030">
    <property type="component" value="Unassembled WGS sequence"/>
</dbReference>
<protein>
    <submittedName>
        <fullName evidence="1">Uncharacterized protein</fullName>
    </submittedName>
</protein>
<evidence type="ECO:0000313" key="2">
    <source>
        <dbReference type="Proteomes" id="UP000298030"/>
    </source>
</evidence>
<reference evidence="1 2" key="1">
    <citation type="journal article" date="2019" name="Nat. Ecol. Evol.">
        <title>Megaphylogeny resolves global patterns of mushroom evolution.</title>
        <authorList>
            <person name="Varga T."/>
            <person name="Krizsan K."/>
            <person name="Foldi C."/>
            <person name="Dima B."/>
            <person name="Sanchez-Garcia M."/>
            <person name="Sanchez-Ramirez S."/>
            <person name="Szollosi G.J."/>
            <person name="Szarkandi J.G."/>
            <person name="Papp V."/>
            <person name="Albert L."/>
            <person name="Andreopoulos W."/>
            <person name="Angelini C."/>
            <person name="Antonin V."/>
            <person name="Barry K.W."/>
            <person name="Bougher N.L."/>
            <person name="Buchanan P."/>
            <person name="Buyck B."/>
            <person name="Bense V."/>
            <person name="Catcheside P."/>
            <person name="Chovatia M."/>
            <person name="Cooper J."/>
            <person name="Damon W."/>
            <person name="Desjardin D."/>
            <person name="Finy P."/>
            <person name="Geml J."/>
            <person name="Haridas S."/>
            <person name="Hughes K."/>
            <person name="Justo A."/>
            <person name="Karasinski D."/>
            <person name="Kautmanova I."/>
            <person name="Kiss B."/>
            <person name="Kocsube S."/>
            <person name="Kotiranta H."/>
            <person name="LaButti K.M."/>
            <person name="Lechner B.E."/>
            <person name="Liimatainen K."/>
            <person name="Lipzen A."/>
            <person name="Lukacs Z."/>
            <person name="Mihaltcheva S."/>
            <person name="Morgado L.N."/>
            <person name="Niskanen T."/>
            <person name="Noordeloos M.E."/>
            <person name="Ohm R.A."/>
            <person name="Ortiz-Santana B."/>
            <person name="Ovrebo C."/>
            <person name="Racz N."/>
            <person name="Riley R."/>
            <person name="Savchenko A."/>
            <person name="Shiryaev A."/>
            <person name="Soop K."/>
            <person name="Spirin V."/>
            <person name="Szebenyi C."/>
            <person name="Tomsovsky M."/>
            <person name="Tulloss R.E."/>
            <person name="Uehling J."/>
            <person name="Grigoriev I.V."/>
            <person name="Vagvolgyi C."/>
            <person name="Papp T."/>
            <person name="Martin F.M."/>
            <person name="Miettinen O."/>
            <person name="Hibbett D.S."/>
            <person name="Nagy L.G."/>
        </authorList>
    </citation>
    <scope>NUCLEOTIDE SEQUENCE [LARGE SCALE GENOMIC DNA]</scope>
    <source>
        <strain evidence="1 2">FP101781</strain>
    </source>
</reference>
<dbReference type="EMBL" id="QPFP01000601">
    <property type="protein sequence ID" value="TEB05164.1"/>
    <property type="molecule type" value="Genomic_DNA"/>
</dbReference>
<sequence>MLGGVVVLYGNERRLAWLPTVWPCVPEDRWSLTTPRRPRTINRQTQVKRCQGIACVLQALPMLWSVVVRIVWGIISNGQGEGPWHWELSRCGWRVWSPLSGTSLLAPPSAVHP</sequence>